<dbReference type="EMBL" id="CM000767">
    <property type="protein sequence ID" value="OQU79675.1"/>
    <property type="molecule type" value="Genomic_DNA"/>
</dbReference>
<evidence type="ECO:0000313" key="1">
    <source>
        <dbReference type="EMBL" id="OQU79675.1"/>
    </source>
</evidence>
<reference evidence="1 2" key="1">
    <citation type="journal article" date="2009" name="Nature">
        <title>The Sorghum bicolor genome and the diversification of grasses.</title>
        <authorList>
            <person name="Paterson A.H."/>
            <person name="Bowers J.E."/>
            <person name="Bruggmann R."/>
            <person name="Dubchak I."/>
            <person name="Grimwood J."/>
            <person name="Gundlach H."/>
            <person name="Haberer G."/>
            <person name="Hellsten U."/>
            <person name="Mitros T."/>
            <person name="Poliakov A."/>
            <person name="Schmutz J."/>
            <person name="Spannagl M."/>
            <person name="Tang H."/>
            <person name="Wang X."/>
            <person name="Wicker T."/>
            <person name="Bharti A.K."/>
            <person name="Chapman J."/>
            <person name="Feltus F.A."/>
            <person name="Gowik U."/>
            <person name="Grigoriev I.V."/>
            <person name="Lyons E."/>
            <person name="Maher C.A."/>
            <person name="Martis M."/>
            <person name="Narechania A."/>
            <person name="Otillar R.P."/>
            <person name="Penning B.W."/>
            <person name="Salamov A.A."/>
            <person name="Wang Y."/>
            <person name="Zhang L."/>
            <person name="Carpita N.C."/>
            <person name="Freeling M."/>
            <person name="Gingle A.R."/>
            <person name="Hash C.T."/>
            <person name="Keller B."/>
            <person name="Klein P."/>
            <person name="Kresovich S."/>
            <person name="McCann M.C."/>
            <person name="Ming R."/>
            <person name="Peterson D.G."/>
            <person name="Mehboob-ur-Rahman"/>
            <person name="Ware D."/>
            <person name="Westhoff P."/>
            <person name="Mayer K.F."/>
            <person name="Messing J."/>
            <person name="Rokhsar D.S."/>
        </authorList>
    </citation>
    <scope>NUCLEOTIDE SEQUENCE [LARGE SCALE GENOMIC DNA]</scope>
    <source>
        <strain evidence="2">cv. BTx623</strain>
    </source>
</reference>
<protein>
    <submittedName>
        <fullName evidence="1">Uncharacterized protein</fullName>
    </submittedName>
</protein>
<accession>A0A1Z5R8A0</accession>
<sequence>MISACDPGVKSFTKCIDWDTGKPYQRCYISIEISNDVPFSVGLDDVYLQLLGGHQRRNAVTAACADLCLRT</sequence>
<dbReference type="AlphaFoldDB" id="A0A1Z5R8A0"/>
<organism evidence="1 2">
    <name type="scientific">Sorghum bicolor</name>
    <name type="common">Sorghum</name>
    <name type="synonym">Sorghum vulgare</name>
    <dbReference type="NCBI Taxonomy" id="4558"/>
    <lineage>
        <taxon>Eukaryota</taxon>
        <taxon>Viridiplantae</taxon>
        <taxon>Streptophyta</taxon>
        <taxon>Embryophyta</taxon>
        <taxon>Tracheophyta</taxon>
        <taxon>Spermatophyta</taxon>
        <taxon>Magnoliopsida</taxon>
        <taxon>Liliopsida</taxon>
        <taxon>Poales</taxon>
        <taxon>Poaceae</taxon>
        <taxon>PACMAD clade</taxon>
        <taxon>Panicoideae</taxon>
        <taxon>Andropogonodae</taxon>
        <taxon>Andropogoneae</taxon>
        <taxon>Sorghinae</taxon>
        <taxon>Sorghum</taxon>
    </lineage>
</organism>
<dbReference type="Proteomes" id="UP000000768">
    <property type="component" value="Chromosome 8"/>
</dbReference>
<dbReference type="InParanoid" id="A0A1Z5R8A0"/>
<reference evidence="2" key="2">
    <citation type="journal article" date="2018" name="Plant J.">
        <title>The Sorghum bicolor reference genome: improved assembly, gene annotations, a transcriptome atlas, and signatures of genome organization.</title>
        <authorList>
            <person name="McCormick R.F."/>
            <person name="Truong S.K."/>
            <person name="Sreedasyam A."/>
            <person name="Jenkins J."/>
            <person name="Shu S."/>
            <person name="Sims D."/>
            <person name="Kennedy M."/>
            <person name="Amirebrahimi M."/>
            <person name="Weers B.D."/>
            <person name="McKinley B."/>
            <person name="Mattison A."/>
            <person name="Morishige D.T."/>
            <person name="Grimwood J."/>
            <person name="Schmutz J."/>
            <person name="Mullet J.E."/>
        </authorList>
    </citation>
    <scope>NUCLEOTIDE SEQUENCE [LARGE SCALE GENOMIC DNA]</scope>
    <source>
        <strain evidence="2">cv. BTx623</strain>
    </source>
</reference>
<dbReference type="eggNOG" id="KOG2525">
    <property type="taxonomic scope" value="Eukaryota"/>
</dbReference>
<keyword evidence="2" id="KW-1185">Reference proteome</keyword>
<proteinExistence type="predicted"/>
<evidence type="ECO:0000313" key="2">
    <source>
        <dbReference type="Proteomes" id="UP000000768"/>
    </source>
</evidence>
<dbReference type="STRING" id="4558.A0A1Z5R8A0"/>
<gene>
    <name evidence="1" type="ORF">SORBI_3008G177850</name>
</gene>
<name>A0A1Z5R8A0_SORBI</name>
<dbReference type="Gramene" id="OQU79675">
    <property type="protein sequence ID" value="OQU79675"/>
    <property type="gene ID" value="SORBI_3008G177850"/>
</dbReference>